<accession>A0A3P6SYK7</accession>
<dbReference type="PANTHER" id="PTHR23301:SF0">
    <property type="entry name" value="CHITIN-BINDING TYPE-2 DOMAIN-CONTAINING PROTEIN-RELATED"/>
    <property type="match status" value="1"/>
</dbReference>
<dbReference type="OrthoDB" id="5877064at2759"/>
<evidence type="ECO:0000256" key="5">
    <source>
        <dbReference type="ARBA" id="ARBA00023157"/>
    </source>
</evidence>
<proteinExistence type="predicted"/>
<keyword evidence="2" id="KW-0147">Chitin-binding</keyword>
<gene>
    <name evidence="9" type="ORF">CGOC_LOCUS7115</name>
</gene>
<keyword evidence="10" id="KW-1185">Reference proteome</keyword>
<keyword evidence="6" id="KW-0325">Glycoprotein</keyword>
<dbReference type="PROSITE" id="PS50940">
    <property type="entry name" value="CHIT_BIND_II"/>
    <property type="match status" value="1"/>
</dbReference>
<protein>
    <recommendedName>
        <fullName evidence="8">Chitin-binding type-2 domain-containing protein</fullName>
    </recommendedName>
</protein>
<feature type="region of interest" description="Disordered" evidence="7">
    <location>
        <begin position="1"/>
        <end position="20"/>
    </location>
</feature>
<dbReference type="EMBL" id="UYRV01024282">
    <property type="protein sequence ID" value="VDK75203.1"/>
    <property type="molecule type" value="Genomic_DNA"/>
</dbReference>
<reference evidence="9 10" key="1">
    <citation type="submission" date="2018-11" db="EMBL/GenBank/DDBJ databases">
        <authorList>
            <consortium name="Pathogen Informatics"/>
        </authorList>
    </citation>
    <scope>NUCLEOTIDE SEQUENCE [LARGE SCALE GENOMIC DNA]</scope>
</reference>
<dbReference type="GO" id="GO:0008061">
    <property type="term" value="F:chitin binding"/>
    <property type="evidence" value="ECO:0007669"/>
    <property type="project" value="UniProtKB-KW"/>
</dbReference>
<keyword evidence="3" id="KW-0732">Signal</keyword>
<evidence type="ECO:0000256" key="1">
    <source>
        <dbReference type="ARBA" id="ARBA00022473"/>
    </source>
</evidence>
<dbReference type="Pfam" id="PF01607">
    <property type="entry name" value="CBM_14"/>
    <property type="match status" value="1"/>
</dbReference>
<dbReference type="SMART" id="SM00494">
    <property type="entry name" value="ChtBD2"/>
    <property type="match status" value="1"/>
</dbReference>
<evidence type="ECO:0000313" key="9">
    <source>
        <dbReference type="EMBL" id="VDK75203.1"/>
    </source>
</evidence>
<keyword evidence="1" id="KW-0217">Developmental protein</keyword>
<dbReference type="AlphaFoldDB" id="A0A3P6SYK7"/>
<evidence type="ECO:0000256" key="2">
    <source>
        <dbReference type="ARBA" id="ARBA00022669"/>
    </source>
</evidence>
<keyword evidence="5" id="KW-1015">Disulfide bond</keyword>
<dbReference type="InterPro" id="IPR002557">
    <property type="entry name" value="Chitin-bd_dom"/>
</dbReference>
<dbReference type="Proteomes" id="UP000271889">
    <property type="component" value="Unassembled WGS sequence"/>
</dbReference>
<evidence type="ECO:0000256" key="3">
    <source>
        <dbReference type="ARBA" id="ARBA00022729"/>
    </source>
</evidence>
<feature type="domain" description="Chitin-binding type-2" evidence="8">
    <location>
        <begin position="144"/>
        <end position="199"/>
    </location>
</feature>
<evidence type="ECO:0000256" key="6">
    <source>
        <dbReference type="ARBA" id="ARBA00023180"/>
    </source>
</evidence>
<dbReference type="GO" id="GO:0005576">
    <property type="term" value="C:extracellular region"/>
    <property type="evidence" value="ECO:0007669"/>
    <property type="project" value="InterPro"/>
</dbReference>
<dbReference type="InterPro" id="IPR036508">
    <property type="entry name" value="Chitin-bd_dom_sf"/>
</dbReference>
<dbReference type="InterPro" id="IPR051940">
    <property type="entry name" value="Chitin_bind-dev_reg"/>
</dbReference>
<keyword evidence="4" id="KW-0677">Repeat</keyword>
<sequence>MPEQSTSAMPPTEAPVFEAEPRMFMLEPRKRAMLEPSTTSMPDLSEAPVDAFEPRIIMFEPRRRAMPEPTTLMPESTETPLPKPRVILVETMERHIPEPTTTITPEISEIKPRYIAFERKATPTPLTTSPMNEQEVADEPFDLSTFCKDKPDSFYAHGCSSEMIACVAGAPQSMLCPANLIFDERKQICEYPENVPCYRGEKETQGKLIFSCMLFPLMTKTF</sequence>
<evidence type="ECO:0000256" key="4">
    <source>
        <dbReference type="ARBA" id="ARBA00022737"/>
    </source>
</evidence>
<evidence type="ECO:0000256" key="7">
    <source>
        <dbReference type="SAM" id="MobiDB-lite"/>
    </source>
</evidence>
<evidence type="ECO:0000313" key="10">
    <source>
        <dbReference type="Proteomes" id="UP000271889"/>
    </source>
</evidence>
<dbReference type="PANTHER" id="PTHR23301">
    <property type="entry name" value="CHITIN BINDING PERITROPHIN-A"/>
    <property type="match status" value="1"/>
</dbReference>
<organism evidence="9 10">
    <name type="scientific">Cylicostephanus goldi</name>
    <name type="common">Nematode worm</name>
    <dbReference type="NCBI Taxonomy" id="71465"/>
    <lineage>
        <taxon>Eukaryota</taxon>
        <taxon>Metazoa</taxon>
        <taxon>Ecdysozoa</taxon>
        <taxon>Nematoda</taxon>
        <taxon>Chromadorea</taxon>
        <taxon>Rhabditida</taxon>
        <taxon>Rhabditina</taxon>
        <taxon>Rhabditomorpha</taxon>
        <taxon>Strongyloidea</taxon>
        <taxon>Strongylidae</taxon>
        <taxon>Cylicostephanus</taxon>
    </lineage>
</organism>
<dbReference type="Gene3D" id="2.170.140.10">
    <property type="entry name" value="Chitin binding domain"/>
    <property type="match status" value="1"/>
</dbReference>
<evidence type="ECO:0000259" key="8">
    <source>
        <dbReference type="PROSITE" id="PS50940"/>
    </source>
</evidence>
<name>A0A3P6SYK7_CYLGO</name>
<dbReference type="SUPFAM" id="SSF57625">
    <property type="entry name" value="Invertebrate chitin-binding proteins"/>
    <property type="match status" value="1"/>
</dbReference>